<keyword evidence="1" id="KW-0479">Metal-binding</keyword>
<dbReference type="InterPro" id="IPR000917">
    <property type="entry name" value="Sulfatase_N"/>
</dbReference>
<dbReference type="PANTHER" id="PTHR45953">
    <property type="entry name" value="IDURONATE 2-SULFATASE"/>
    <property type="match status" value="1"/>
</dbReference>
<dbReference type="Proteomes" id="UP000013827">
    <property type="component" value="Unassembled WGS sequence"/>
</dbReference>
<dbReference type="SUPFAM" id="SSF53649">
    <property type="entry name" value="Alkaline phosphatase-like"/>
    <property type="match status" value="1"/>
</dbReference>
<dbReference type="Gene3D" id="3.40.720.10">
    <property type="entry name" value="Alkaline Phosphatase, subunit A"/>
    <property type="match status" value="1"/>
</dbReference>
<feature type="domain" description="Sulfatase N-terminal" evidence="4">
    <location>
        <begin position="14"/>
        <end position="333"/>
    </location>
</feature>
<reference evidence="6" key="1">
    <citation type="journal article" date="2013" name="Nature">
        <title>Pan genome of the phytoplankton Emiliania underpins its global distribution.</title>
        <authorList>
            <person name="Read B.A."/>
            <person name="Kegel J."/>
            <person name="Klute M.J."/>
            <person name="Kuo A."/>
            <person name="Lefebvre S.C."/>
            <person name="Maumus F."/>
            <person name="Mayer C."/>
            <person name="Miller J."/>
            <person name="Monier A."/>
            <person name="Salamov A."/>
            <person name="Young J."/>
            <person name="Aguilar M."/>
            <person name="Claverie J.M."/>
            <person name="Frickenhaus S."/>
            <person name="Gonzalez K."/>
            <person name="Herman E.K."/>
            <person name="Lin Y.C."/>
            <person name="Napier J."/>
            <person name="Ogata H."/>
            <person name="Sarno A.F."/>
            <person name="Shmutz J."/>
            <person name="Schroeder D."/>
            <person name="de Vargas C."/>
            <person name="Verret F."/>
            <person name="von Dassow P."/>
            <person name="Valentin K."/>
            <person name="Van de Peer Y."/>
            <person name="Wheeler G."/>
            <person name="Dacks J.B."/>
            <person name="Delwiche C.F."/>
            <person name="Dyhrman S.T."/>
            <person name="Glockner G."/>
            <person name="John U."/>
            <person name="Richards T."/>
            <person name="Worden A.Z."/>
            <person name="Zhang X."/>
            <person name="Grigoriev I.V."/>
            <person name="Allen A.E."/>
            <person name="Bidle K."/>
            <person name="Borodovsky M."/>
            <person name="Bowler C."/>
            <person name="Brownlee C."/>
            <person name="Cock J.M."/>
            <person name="Elias M."/>
            <person name="Gladyshev V.N."/>
            <person name="Groth M."/>
            <person name="Guda C."/>
            <person name="Hadaegh A."/>
            <person name="Iglesias-Rodriguez M.D."/>
            <person name="Jenkins J."/>
            <person name="Jones B.M."/>
            <person name="Lawson T."/>
            <person name="Leese F."/>
            <person name="Lindquist E."/>
            <person name="Lobanov A."/>
            <person name="Lomsadze A."/>
            <person name="Malik S.B."/>
            <person name="Marsh M.E."/>
            <person name="Mackinder L."/>
            <person name="Mock T."/>
            <person name="Mueller-Roeber B."/>
            <person name="Pagarete A."/>
            <person name="Parker M."/>
            <person name="Probert I."/>
            <person name="Quesneville H."/>
            <person name="Raines C."/>
            <person name="Rensing S.A."/>
            <person name="Riano-Pachon D.M."/>
            <person name="Richier S."/>
            <person name="Rokitta S."/>
            <person name="Shiraiwa Y."/>
            <person name="Soanes D.M."/>
            <person name="van der Giezen M."/>
            <person name="Wahlund T.M."/>
            <person name="Williams B."/>
            <person name="Wilson W."/>
            <person name="Wolfe G."/>
            <person name="Wurch L.L."/>
        </authorList>
    </citation>
    <scope>NUCLEOTIDE SEQUENCE</scope>
</reference>
<dbReference type="KEGG" id="ehx:EMIHUDRAFT_225398"/>
<evidence type="ECO:0000256" key="1">
    <source>
        <dbReference type="ARBA" id="ARBA00022723"/>
    </source>
</evidence>
<accession>A0A0D3KP39</accession>
<dbReference type="Pfam" id="PF00884">
    <property type="entry name" value="Sulfatase"/>
    <property type="match status" value="1"/>
</dbReference>
<dbReference type="eggNOG" id="KOG3867">
    <property type="taxonomic scope" value="Eukaryota"/>
</dbReference>
<dbReference type="GO" id="GO:0004423">
    <property type="term" value="F:iduronate-2-sulfatase activity"/>
    <property type="evidence" value="ECO:0007669"/>
    <property type="project" value="TreeGrafter"/>
</dbReference>
<reference evidence="5" key="2">
    <citation type="submission" date="2024-10" db="UniProtKB">
        <authorList>
            <consortium name="EnsemblProtists"/>
        </authorList>
    </citation>
    <scope>IDENTIFICATION</scope>
</reference>
<dbReference type="GeneID" id="17282794"/>
<organism evidence="5 6">
    <name type="scientific">Emiliania huxleyi (strain CCMP1516)</name>
    <dbReference type="NCBI Taxonomy" id="280463"/>
    <lineage>
        <taxon>Eukaryota</taxon>
        <taxon>Haptista</taxon>
        <taxon>Haptophyta</taxon>
        <taxon>Prymnesiophyceae</taxon>
        <taxon>Isochrysidales</taxon>
        <taxon>Noelaerhabdaceae</taxon>
        <taxon>Emiliania</taxon>
    </lineage>
</organism>
<evidence type="ECO:0000313" key="5">
    <source>
        <dbReference type="EnsemblProtists" id="EOD37524"/>
    </source>
</evidence>
<dbReference type="GO" id="GO:0005737">
    <property type="term" value="C:cytoplasm"/>
    <property type="evidence" value="ECO:0007669"/>
    <property type="project" value="TreeGrafter"/>
</dbReference>
<dbReference type="AlphaFoldDB" id="A0A0D3KP39"/>
<dbReference type="GO" id="GO:0046872">
    <property type="term" value="F:metal ion binding"/>
    <property type="evidence" value="ECO:0007669"/>
    <property type="project" value="UniProtKB-KW"/>
</dbReference>
<dbReference type="CDD" id="cd16150">
    <property type="entry name" value="sulfatase_like"/>
    <property type="match status" value="1"/>
</dbReference>
<name>A0A0D3KP39_EMIH1</name>
<keyword evidence="2" id="KW-0378">Hydrolase</keyword>
<dbReference type="STRING" id="2903.R1FVL3"/>
<dbReference type="HOGENOM" id="CLU_006332_9_2_1"/>
<keyword evidence="6" id="KW-1185">Reference proteome</keyword>
<evidence type="ECO:0000256" key="2">
    <source>
        <dbReference type="ARBA" id="ARBA00022801"/>
    </source>
</evidence>
<evidence type="ECO:0000256" key="3">
    <source>
        <dbReference type="SAM" id="MobiDB-lite"/>
    </source>
</evidence>
<dbReference type="RefSeq" id="XP_005789953.1">
    <property type="nucleotide sequence ID" value="XM_005789896.1"/>
</dbReference>
<evidence type="ECO:0000259" key="4">
    <source>
        <dbReference type="Pfam" id="PF00884"/>
    </source>
</evidence>
<dbReference type="InterPro" id="IPR017850">
    <property type="entry name" value="Alkaline_phosphatase_core_sf"/>
</dbReference>
<proteinExistence type="predicted"/>
<evidence type="ECO:0000313" key="6">
    <source>
        <dbReference type="Proteomes" id="UP000013827"/>
    </source>
</evidence>
<sequence length="529" mass="58889">MTSRICQIEARSRRAESLGCYGHPTSITPNYDRFARQATRFEQAHTSHTVCSQSRAAFMTGWPTHVHGHRTLSYLLHGSEPNLLKTLKRAGYTVVWWGKNDLLARDAWEESVTQRPIKRGDDNGRNPFATDDPRYKTMLRDPPTGGLNGSRDYARVAAAVTWLRTRAVQPFVLFLPLEKPHPPYSCPEPFHSSVSAETLPPLRPRAPRHGREPDYRELIRRYRSLGSVSDAFLRELHAVYLGCVSFSDFLFGLVLRAVDDSPALKASTSVLVFSDHGGYAGDYGLVEKWPSGLEDVLTRVPLLVRTPGGSAGVVSEPIQLFDIVPTLLELAGVPAEHVHFGSSFLPQLHGAPAEVGRAVFAEGGFGTHEPRSHEGYGGMPSEFSDYYPKVAQQQSYPLSVCRAVSVRTAHHKLVLRSDPSVADESLVHELYDLRDDPLELSNLYGEVNMSAITAELRSRLLRWYIQTSDTAPRRMDPRDGDYEWPQPYAARTARTEGAARTARTEDIAVVAVGTMLMLLGCGWTRLRGK</sequence>
<protein>
    <recommendedName>
        <fullName evidence="4">Sulfatase N-terminal domain-containing protein</fullName>
    </recommendedName>
</protein>
<dbReference type="OMA" id="THEPRSH"/>
<dbReference type="PaxDb" id="2903-EOD37524"/>
<dbReference type="EnsemblProtists" id="EOD37524">
    <property type="protein sequence ID" value="EOD37524"/>
    <property type="gene ID" value="EMIHUDRAFT_225398"/>
</dbReference>
<dbReference type="PANTHER" id="PTHR45953:SF1">
    <property type="entry name" value="IDURONATE 2-SULFATASE"/>
    <property type="match status" value="1"/>
</dbReference>
<feature type="region of interest" description="Disordered" evidence="3">
    <location>
        <begin position="114"/>
        <end position="146"/>
    </location>
</feature>